<feature type="transmembrane region" description="Helical" evidence="7">
    <location>
        <begin position="80"/>
        <end position="100"/>
    </location>
</feature>
<dbReference type="InterPro" id="IPR035906">
    <property type="entry name" value="MetI-like_sf"/>
</dbReference>
<feature type="transmembrane region" description="Helical" evidence="7">
    <location>
        <begin position="12"/>
        <end position="31"/>
    </location>
</feature>
<dbReference type="SUPFAM" id="SSF161098">
    <property type="entry name" value="MetI-like"/>
    <property type="match status" value="1"/>
</dbReference>
<proteinExistence type="inferred from homology"/>
<dbReference type="RefSeq" id="WP_029335115.1">
    <property type="nucleotide sequence ID" value="NZ_UGGP01000001.1"/>
</dbReference>
<organism evidence="9 10">
    <name type="scientific">Exiguobacterium aurantiacum</name>
    <dbReference type="NCBI Taxonomy" id="33987"/>
    <lineage>
        <taxon>Bacteria</taxon>
        <taxon>Bacillati</taxon>
        <taxon>Bacillota</taxon>
        <taxon>Bacilli</taxon>
        <taxon>Bacillales</taxon>
        <taxon>Bacillales Family XII. Incertae Sedis</taxon>
        <taxon>Exiguobacterium</taxon>
    </lineage>
</organism>
<protein>
    <submittedName>
        <fullName evidence="9">Nickel ABC transporter, permease subunit NikB</fullName>
    </submittedName>
</protein>
<feature type="transmembrane region" description="Helical" evidence="7">
    <location>
        <begin position="216"/>
        <end position="234"/>
    </location>
</feature>
<dbReference type="PANTHER" id="PTHR30465:SF44">
    <property type="entry name" value="ABC-TYPE DIPEPTIDE_OLIGOPEPTIDE TRANSPORT SYSTEM, PERMEASE COMPONENT"/>
    <property type="match status" value="1"/>
</dbReference>
<evidence type="ECO:0000256" key="2">
    <source>
        <dbReference type="ARBA" id="ARBA00022448"/>
    </source>
</evidence>
<feature type="domain" description="ABC transmembrane type-1" evidence="8">
    <location>
        <begin position="76"/>
        <end position="274"/>
    </location>
</feature>
<evidence type="ECO:0000259" key="8">
    <source>
        <dbReference type="PROSITE" id="PS50928"/>
    </source>
</evidence>
<comment type="similarity">
    <text evidence="7">Belongs to the binding-protein-dependent transport system permease family.</text>
</comment>
<evidence type="ECO:0000256" key="5">
    <source>
        <dbReference type="ARBA" id="ARBA00022989"/>
    </source>
</evidence>
<evidence type="ECO:0000256" key="7">
    <source>
        <dbReference type="RuleBase" id="RU363032"/>
    </source>
</evidence>
<evidence type="ECO:0000256" key="4">
    <source>
        <dbReference type="ARBA" id="ARBA00022692"/>
    </source>
</evidence>
<evidence type="ECO:0000313" key="9">
    <source>
        <dbReference type="EMBL" id="STO08201.1"/>
    </source>
</evidence>
<dbReference type="EMBL" id="UGGP01000001">
    <property type="protein sequence ID" value="STO08201.1"/>
    <property type="molecule type" value="Genomic_DNA"/>
</dbReference>
<keyword evidence="3" id="KW-1003">Cell membrane</keyword>
<comment type="subcellular location">
    <subcellularLocation>
        <location evidence="1 7">Cell membrane</location>
        <topology evidence="1 7">Multi-pass membrane protein</topology>
    </subcellularLocation>
</comment>
<reference evidence="9 10" key="1">
    <citation type="submission" date="2018-06" db="EMBL/GenBank/DDBJ databases">
        <authorList>
            <consortium name="Pathogen Informatics"/>
            <person name="Doyle S."/>
        </authorList>
    </citation>
    <scope>NUCLEOTIDE SEQUENCE [LARGE SCALE GENOMIC DNA]</scope>
    <source>
        <strain evidence="9 10">NCTC13163</strain>
    </source>
</reference>
<dbReference type="GO" id="GO:0055085">
    <property type="term" value="P:transmembrane transport"/>
    <property type="evidence" value="ECO:0007669"/>
    <property type="project" value="InterPro"/>
</dbReference>
<evidence type="ECO:0000256" key="3">
    <source>
        <dbReference type="ARBA" id="ARBA00022475"/>
    </source>
</evidence>
<keyword evidence="2 7" id="KW-0813">Transport</keyword>
<name>A0A377FTQ3_9BACL</name>
<feature type="transmembrane region" description="Helical" evidence="7">
    <location>
        <begin position="159"/>
        <end position="177"/>
    </location>
</feature>
<gene>
    <name evidence="9" type="ORF">NCTC13163_01570</name>
</gene>
<keyword evidence="6 7" id="KW-0472">Membrane</keyword>
<dbReference type="PANTHER" id="PTHR30465">
    <property type="entry name" value="INNER MEMBRANE ABC TRANSPORTER"/>
    <property type="match status" value="1"/>
</dbReference>
<dbReference type="OrthoDB" id="2958608at2"/>
<dbReference type="PROSITE" id="PS50928">
    <property type="entry name" value="ABC_TM1"/>
    <property type="match status" value="1"/>
</dbReference>
<evidence type="ECO:0000313" key="10">
    <source>
        <dbReference type="Proteomes" id="UP000254060"/>
    </source>
</evidence>
<dbReference type="Pfam" id="PF00528">
    <property type="entry name" value="BPD_transp_1"/>
    <property type="match status" value="1"/>
</dbReference>
<accession>A0A377FTQ3</accession>
<dbReference type="AlphaFoldDB" id="A0A377FTQ3"/>
<sequence length="286" mass="33121">MNWIAQKSAQFFITLFVLIAISALPSLVVQLEFVPSNYWNGLQQQFSQLTKLDEITYYNVTAQQELPLLPALAPLMKETVIIFMTSLAVSVAFALLYAYFFYRSGKRVRTVLQQTSQTLEMVPDLFWLIFTQFLAITLYKQTGFNRIEVAGGFAEYIRFLPIVTLTLTILFFFLKWLTKHILEEEATPFLELARAKGVRPAALFWKHLLPNLVYRFYLFFRSNLITVLSSLLIIEYLFNVQGIFRFVVYNPVMPILLVILLVVYIPIFLVDVLAEWLIPDAWKGGV</sequence>
<keyword evidence="5 7" id="KW-1133">Transmembrane helix</keyword>
<dbReference type="Proteomes" id="UP000254060">
    <property type="component" value="Unassembled WGS sequence"/>
</dbReference>
<dbReference type="STRING" id="1397694.GCA_000702585_02067"/>
<keyword evidence="4 7" id="KW-0812">Transmembrane</keyword>
<evidence type="ECO:0000256" key="6">
    <source>
        <dbReference type="ARBA" id="ARBA00023136"/>
    </source>
</evidence>
<evidence type="ECO:0000256" key="1">
    <source>
        <dbReference type="ARBA" id="ARBA00004651"/>
    </source>
</evidence>
<dbReference type="InterPro" id="IPR000515">
    <property type="entry name" value="MetI-like"/>
</dbReference>
<feature type="transmembrane region" description="Helical" evidence="7">
    <location>
        <begin position="254"/>
        <end position="278"/>
    </location>
</feature>
<dbReference type="CDD" id="cd06261">
    <property type="entry name" value="TM_PBP2"/>
    <property type="match status" value="1"/>
</dbReference>
<dbReference type="GO" id="GO:0005886">
    <property type="term" value="C:plasma membrane"/>
    <property type="evidence" value="ECO:0007669"/>
    <property type="project" value="UniProtKB-SubCell"/>
</dbReference>
<dbReference type="Gene3D" id="1.10.3720.10">
    <property type="entry name" value="MetI-like"/>
    <property type="match status" value="1"/>
</dbReference>